<keyword evidence="3" id="KW-1185">Reference proteome</keyword>
<dbReference type="EMBL" id="CAMGYJ010000004">
    <property type="protein sequence ID" value="CAI0407368.1"/>
    <property type="molecule type" value="Genomic_DNA"/>
</dbReference>
<proteinExistence type="predicted"/>
<name>A0AAV0JEP0_9ROSI</name>
<dbReference type="Proteomes" id="UP001154282">
    <property type="component" value="Unassembled WGS sequence"/>
</dbReference>
<dbReference type="AlphaFoldDB" id="A0AAV0JEP0"/>
<evidence type="ECO:0000256" key="1">
    <source>
        <dbReference type="SAM" id="MobiDB-lite"/>
    </source>
</evidence>
<reference evidence="2" key="1">
    <citation type="submission" date="2022-08" db="EMBL/GenBank/DDBJ databases">
        <authorList>
            <person name="Gutierrez-Valencia J."/>
        </authorList>
    </citation>
    <scope>NUCLEOTIDE SEQUENCE</scope>
</reference>
<evidence type="ECO:0000313" key="2">
    <source>
        <dbReference type="EMBL" id="CAI0407368.1"/>
    </source>
</evidence>
<evidence type="ECO:0000313" key="3">
    <source>
        <dbReference type="Proteomes" id="UP001154282"/>
    </source>
</evidence>
<feature type="compositionally biased region" description="Acidic residues" evidence="1">
    <location>
        <begin position="10"/>
        <end position="20"/>
    </location>
</feature>
<protein>
    <submittedName>
        <fullName evidence="2">Uncharacterized protein</fullName>
    </submittedName>
</protein>
<comment type="caution">
    <text evidence="2">The sequence shown here is derived from an EMBL/GenBank/DDBJ whole genome shotgun (WGS) entry which is preliminary data.</text>
</comment>
<feature type="region of interest" description="Disordered" evidence="1">
    <location>
        <begin position="1"/>
        <end position="31"/>
    </location>
</feature>
<organism evidence="2 3">
    <name type="scientific">Linum tenue</name>
    <dbReference type="NCBI Taxonomy" id="586396"/>
    <lineage>
        <taxon>Eukaryota</taxon>
        <taxon>Viridiplantae</taxon>
        <taxon>Streptophyta</taxon>
        <taxon>Embryophyta</taxon>
        <taxon>Tracheophyta</taxon>
        <taxon>Spermatophyta</taxon>
        <taxon>Magnoliopsida</taxon>
        <taxon>eudicotyledons</taxon>
        <taxon>Gunneridae</taxon>
        <taxon>Pentapetalae</taxon>
        <taxon>rosids</taxon>
        <taxon>fabids</taxon>
        <taxon>Malpighiales</taxon>
        <taxon>Linaceae</taxon>
        <taxon>Linum</taxon>
    </lineage>
</organism>
<accession>A0AAV0JEP0</accession>
<gene>
    <name evidence="2" type="ORF">LITE_LOCUS13537</name>
</gene>
<sequence>MQELVLESESCGEEGYEEQMGEPTREEEIPV</sequence>